<evidence type="ECO:0000313" key="10">
    <source>
        <dbReference type="Ensembl" id="ENSFALP00000001290.2"/>
    </source>
</evidence>
<dbReference type="GeneTree" id="ENSGT00940000155598"/>
<feature type="region of interest" description="Disordered" evidence="8">
    <location>
        <begin position="469"/>
        <end position="491"/>
    </location>
</feature>
<evidence type="ECO:0000256" key="8">
    <source>
        <dbReference type="SAM" id="MobiDB-lite"/>
    </source>
</evidence>
<evidence type="ECO:0000256" key="1">
    <source>
        <dbReference type="ARBA" id="ARBA00009482"/>
    </source>
</evidence>
<dbReference type="SMART" id="SM00320">
    <property type="entry name" value="WD40"/>
    <property type="match status" value="3"/>
</dbReference>
<evidence type="ECO:0000256" key="3">
    <source>
        <dbReference type="ARBA" id="ARBA00022737"/>
    </source>
</evidence>
<reference evidence="10" key="3">
    <citation type="submission" date="2025-09" db="UniProtKB">
        <authorList>
            <consortium name="Ensembl"/>
        </authorList>
    </citation>
    <scope>IDENTIFICATION</scope>
</reference>
<dbReference type="Pfam" id="PF16300">
    <property type="entry name" value="WD40_4"/>
    <property type="match status" value="1"/>
</dbReference>
<dbReference type="SUPFAM" id="SSF50978">
    <property type="entry name" value="WD40 repeat-like"/>
    <property type="match status" value="1"/>
</dbReference>
<keyword evidence="2 6" id="KW-0853">WD repeat</keyword>
<reference evidence="10 11" key="1">
    <citation type="journal article" date="2012" name="Nature">
        <title>The genomic landscape of species divergence in Ficedula flycatchers.</title>
        <authorList>
            <person name="Ellegren H."/>
            <person name="Smeds L."/>
            <person name="Burri R."/>
            <person name="Olason P.I."/>
            <person name="Backstrom N."/>
            <person name="Kawakami T."/>
            <person name="Kunstner A."/>
            <person name="Makinen H."/>
            <person name="Nadachowska-Brzyska K."/>
            <person name="Qvarnstrom A."/>
            <person name="Uebbing S."/>
            <person name="Wolf J.B."/>
        </authorList>
    </citation>
    <scope>NUCLEOTIDE SEQUENCE [LARGE SCALE GENOMIC DNA]</scope>
</reference>
<dbReference type="FunFam" id="2.130.10.10:FF:000053">
    <property type="entry name" value="Coronin"/>
    <property type="match status" value="1"/>
</dbReference>
<evidence type="ECO:0000256" key="2">
    <source>
        <dbReference type="ARBA" id="ARBA00022574"/>
    </source>
</evidence>
<feature type="repeat" description="WD" evidence="6">
    <location>
        <begin position="129"/>
        <end position="171"/>
    </location>
</feature>
<dbReference type="InterPro" id="IPR015943">
    <property type="entry name" value="WD40/YVTN_repeat-like_dom_sf"/>
</dbReference>
<dbReference type="InterPro" id="IPR036322">
    <property type="entry name" value="WD40_repeat_dom_sf"/>
</dbReference>
<sequence>MTAAKCKVCLSDSSCWISICSGFELNFHDTEPLAHSGVKLLETWTLGAIFMMSWNPQYRSSKFRHVFGKAASKDKCYDCVPITRNVQDNHFCAVNPSFIAVVTECAGGGAFLVIPIKQTGKLDPHYPKVCGHKGNVLDIKWNPFNDFVIASCSEDATVKIWDIPNQMLKRNITTPKKELIGHARRVGLIEWHPTADNILFSSGYDYKIMIWNLDVKDAVLSNPVKILDAHKDVVLSMSFNTDGSLLATACRDRKIRVIDPRAGTVLQEGSYKSHKANKVLFIGNMKKLFSTGTSLWNNRQIALWDQNNLSVPLLEEDLDGSSGLLFPIYDSDTHMLYVVGKGDGNIRYYEISPEKPYLNYLMEYRSPSPQKGTGIMPKRGLDVSACEIFRFYKLIPTKSQIEPISMIVPRRSESYQEDIYPLTAAAQPALTAQEWLNGINKGPLLVSLRPGSEGVNSLAQFLEPEPLTKATDVSQQQGGGGRISLEDKQKPREIEGSRKRLKVEEKLPEDEQMCLSNGFDILECPTPKTKSELLQMYYRQQEEIRRLRELVNQRDVQIKQLKLGIRNLCASEISDTGNY</sequence>
<evidence type="ECO:0000256" key="4">
    <source>
        <dbReference type="ARBA" id="ARBA00023054"/>
    </source>
</evidence>
<dbReference type="HOGENOM" id="CLU_026859_4_0_1"/>
<proteinExistence type="inferred from homology"/>
<keyword evidence="4" id="KW-0175">Coiled coil</keyword>
<dbReference type="Gene3D" id="2.130.10.10">
    <property type="entry name" value="YVTN repeat-like/Quinoprotein amine dehydrogenase"/>
    <property type="match status" value="1"/>
</dbReference>
<comment type="similarity">
    <text evidence="1 7">Belongs to the WD repeat coronin family.</text>
</comment>
<evidence type="ECO:0000256" key="6">
    <source>
        <dbReference type="PROSITE-ProRule" id="PRU00221"/>
    </source>
</evidence>
<dbReference type="InterPro" id="IPR019775">
    <property type="entry name" value="WD40_repeat_CS"/>
</dbReference>
<dbReference type="eggNOG" id="KOG0303">
    <property type="taxonomic scope" value="Eukaryota"/>
</dbReference>
<organism evidence="10 11">
    <name type="scientific">Ficedula albicollis</name>
    <name type="common">Collared flycatcher</name>
    <name type="synonym">Muscicapa albicollis</name>
    <dbReference type="NCBI Taxonomy" id="59894"/>
    <lineage>
        <taxon>Eukaryota</taxon>
        <taxon>Metazoa</taxon>
        <taxon>Chordata</taxon>
        <taxon>Craniata</taxon>
        <taxon>Vertebrata</taxon>
        <taxon>Euteleostomi</taxon>
        <taxon>Archelosauria</taxon>
        <taxon>Archosauria</taxon>
        <taxon>Dinosauria</taxon>
        <taxon>Saurischia</taxon>
        <taxon>Theropoda</taxon>
        <taxon>Coelurosauria</taxon>
        <taxon>Aves</taxon>
        <taxon>Neognathae</taxon>
        <taxon>Neoaves</taxon>
        <taxon>Telluraves</taxon>
        <taxon>Australaves</taxon>
        <taxon>Passeriformes</taxon>
        <taxon>Muscicapidae</taxon>
        <taxon>Ficedula</taxon>
    </lineage>
</organism>
<name>U3JET6_FICAL</name>
<evidence type="ECO:0000256" key="7">
    <source>
        <dbReference type="RuleBase" id="RU280818"/>
    </source>
</evidence>
<dbReference type="GO" id="GO:0051015">
    <property type="term" value="F:actin filament binding"/>
    <property type="evidence" value="ECO:0007669"/>
    <property type="project" value="TreeGrafter"/>
</dbReference>
<dbReference type="PANTHER" id="PTHR10856">
    <property type="entry name" value="CORONIN"/>
    <property type="match status" value="1"/>
</dbReference>
<dbReference type="Proteomes" id="UP000016665">
    <property type="component" value="Chromosome Z"/>
</dbReference>
<evidence type="ECO:0000313" key="11">
    <source>
        <dbReference type="Proteomes" id="UP000016665"/>
    </source>
</evidence>
<dbReference type="SMART" id="SM01167">
    <property type="entry name" value="DUF1900"/>
    <property type="match status" value="1"/>
</dbReference>
<dbReference type="Pfam" id="PF00400">
    <property type="entry name" value="WD40"/>
    <property type="match status" value="3"/>
</dbReference>
<evidence type="ECO:0000256" key="5">
    <source>
        <dbReference type="ARBA" id="ARBA00023203"/>
    </source>
</evidence>
<dbReference type="InterPro" id="IPR001680">
    <property type="entry name" value="WD40_rpt"/>
</dbReference>
<gene>
    <name evidence="10" type="primary">CORO2A</name>
</gene>
<reference evidence="10" key="2">
    <citation type="submission" date="2025-08" db="UniProtKB">
        <authorList>
            <consortium name="Ensembl"/>
        </authorList>
    </citation>
    <scope>IDENTIFICATION</scope>
</reference>
<accession>U3JET6</accession>
<keyword evidence="3 7" id="KW-0677">Repeat</keyword>
<dbReference type="Ensembl" id="ENSFALT00000001297.2">
    <property type="protein sequence ID" value="ENSFALP00000001290.2"/>
    <property type="gene ID" value="ENSFALG00000001241.2"/>
</dbReference>
<evidence type="ECO:0000259" key="9">
    <source>
        <dbReference type="SMART" id="SM01166"/>
    </source>
</evidence>
<dbReference type="Pfam" id="PF08953">
    <property type="entry name" value="DUF1899"/>
    <property type="match status" value="1"/>
</dbReference>
<feature type="repeat" description="WD" evidence="6">
    <location>
        <begin position="179"/>
        <end position="221"/>
    </location>
</feature>
<dbReference type="PROSITE" id="PS50082">
    <property type="entry name" value="WD_REPEATS_2"/>
    <property type="match status" value="3"/>
</dbReference>
<feature type="domain" description="DUF1899" evidence="9">
    <location>
        <begin position="56"/>
        <end position="120"/>
    </location>
</feature>
<dbReference type="InterPro" id="IPR015048">
    <property type="entry name" value="DUF1899"/>
</dbReference>
<dbReference type="PROSITE" id="PS50294">
    <property type="entry name" value="WD_REPEATS_REGION"/>
    <property type="match status" value="3"/>
</dbReference>
<keyword evidence="11" id="KW-1185">Reference proteome</keyword>
<feature type="repeat" description="WD" evidence="6">
    <location>
        <begin position="227"/>
        <end position="268"/>
    </location>
</feature>
<dbReference type="PANTHER" id="PTHR10856:SF2">
    <property type="entry name" value="CORONIN-2A"/>
    <property type="match status" value="1"/>
</dbReference>
<dbReference type="SMART" id="SM01166">
    <property type="entry name" value="DUF1899"/>
    <property type="match status" value="1"/>
</dbReference>
<dbReference type="STRING" id="59894.ENSFALP00000001290"/>
<protein>
    <recommendedName>
        <fullName evidence="7">Coronin</fullName>
    </recommendedName>
</protein>
<dbReference type="PROSITE" id="PS00678">
    <property type="entry name" value="WD_REPEATS_1"/>
    <property type="match status" value="2"/>
</dbReference>
<dbReference type="InterPro" id="IPR015505">
    <property type="entry name" value="Coronin"/>
</dbReference>
<dbReference type="AlphaFoldDB" id="U3JET6"/>
<keyword evidence="5" id="KW-0009">Actin-binding</keyword>